<organism evidence="1 2">
    <name type="scientific">Bemisia tabaci</name>
    <name type="common">Sweetpotato whitefly</name>
    <name type="synonym">Aleurodes tabaci</name>
    <dbReference type="NCBI Taxonomy" id="7038"/>
    <lineage>
        <taxon>Eukaryota</taxon>
        <taxon>Metazoa</taxon>
        <taxon>Ecdysozoa</taxon>
        <taxon>Arthropoda</taxon>
        <taxon>Hexapoda</taxon>
        <taxon>Insecta</taxon>
        <taxon>Pterygota</taxon>
        <taxon>Neoptera</taxon>
        <taxon>Paraneoptera</taxon>
        <taxon>Hemiptera</taxon>
        <taxon>Sternorrhyncha</taxon>
        <taxon>Aleyrodoidea</taxon>
        <taxon>Aleyrodidae</taxon>
        <taxon>Aleyrodinae</taxon>
        <taxon>Bemisia</taxon>
    </lineage>
</organism>
<dbReference type="Gene3D" id="3.90.280.10">
    <property type="entry name" value="PEBP-like"/>
    <property type="match status" value="1"/>
</dbReference>
<dbReference type="SUPFAM" id="SSF49777">
    <property type="entry name" value="PEBP-like"/>
    <property type="match status" value="1"/>
</dbReference>
<dbReference type="InterPro" id="IPR036610">
    <property type="entry name" value="PEBP-like_sf"/>
</dbReference>
<evidence type="ECO:0000313" key="2">
    <source>
        <dbReference type="Proteomes" id="UP001152759"/>
    </source>
</evidence>
<gene>
    <name evidence="1" type="ORF">BEMITA_LOCUS423</name>
</gene>
<keyword evidence="2" id="KW-1185">Reference proteome</keyword>
<evidence type="ECO:0008006" key="3">
    <source>
        <dbReference type="Google" id="ProtNLM"/>
    </source>
</evidence>
<dbReference type="EMBL" id="OU963862">
    <property type="protein sequence ID" value="CAH0752929.1"/>
    <property type="molecule type" value="Genomic_DNA"/>
</dbReference>
<accession>A0A9P0FY60</accession>
<dbReference type="InterPro" id="IPR035810">
    <property type="entry name" value="PEBP_euk"/>
</dbReference>
<reference evidence="1" key="1">
    <citation type="submission" date="2021-12" db="EMBL/GenBank/DDBJ databases">
        <authorList>
            <person name="King R."/>
        </authorList>
    </citation>
    <scope>NUCLEOTIDE SEQUENCE</scope>
</reference>
<sequence length="123" mass="14364">MTPGLDFPATKDKPYKAPYQHWAVGSIHEDQFLSGECLINYEWTAAPYKKGKHRVVFLIYREPDKEELWKNWGNNIEAPRTYFNTTKFSTKYRLGDPVAVNFFIADIKEDHKSRPIEASPHDC</sequence>
<proteinExistence type="predicted"/>
<protein>
    <recommendedName>
        <fullName evidence="3">Phosphatidylethanolamine-binding protein</fullName>
    </recommendedName>
</protein>
<dbReference type="PANTHER" id="PTHR11362:SF82">
    <property type="entry name" value="PHOSPHATIDYLETHANOLAMINE-BINDING PROTEIN 4"/>
    <property type="match status" value="1"/>
</dbReference>
<dbReference type="AlphaFoldDB" id="A0A9P0FY60"/>
<dbReference type="PANTHER" id="PTHR11362">
    <property type="entry name" value="PHOSPHATIDYLETHANOLAMINE-BINDING PROTEIN"/>
    <property type="match status" value="1"/>
</dbReference>
<name>A0A9P0FY60_BEMTA</name>
<evidence type="ECO:0000313" key="1">
    <source>
        <dbReference type="EMBL" id="CAH0752929.1"/>
    </source>
</evidence>
<dbReference type="Proteomes" id="UP001152759">
    <property type="component" value="Chromosome 1"/>
</dbReference>